<dbReference type="VEuPathDB" id="FungiDB:PC110_g23857"/>
<dbReference type="EMBL" id="MJFZ01004494">
    <property type="protein sequence ID" value="RAW19701.1"/>
    <property type="molecule type" value="Genomic_DNA"/>
</dbReference>
<evidence type="ECO:0000313" key="1">
    <source>
        <dbReference type="EMBL" id="RAW19701.1"/>
    </source>
</evidence>
<protein>
    <submittedName>
        <fullName evidence="1">Uncharacterized protein</fullName>
    </submittedName>
</protein>
<gene>
    <name evidence="1" type="ORF">PC110_g23857</name>
</gene>
<reference evidence="1 2" key="1">
    <citation type="submission" date="2018-01" db="EMBL/GenBank/DDBJ databases">
        <title>Draft genome of the strawberry crown rot pathogen Phytophthora cactorum.</title>
        <authorList>
            <person name="Armitage A.D."/>
            <person name="Lysoe E."/>
            <person name="Nellist C.F."/>
            <person name="Harrison R.J."/>
            <person name="Brurberg M.B."/>
        </authorList>
    </citation>
    <scope>NUCLEOTIDE SEQUENCE [LARGE SCALE GENOMIC DNA]</scope>
    <source>
        <strain evidence="1 2">10300</strain>
    </source>
</reference>
<dbReference type="AlphaFoldDB" id="A0A329R5A3"/>
<keyword evidence="2" id="KW-1185">Reference proteome</keyword>
<name>A0A329R5A3_9STRA</name>
<proteinExistence type="predicted"/>
<sequence>MADVKKGAKRALACTKRKGILTDAVDAGEKILLGKTTKPEHGDLIKSLRGEVRRRYGVGIVKPKSKRFTKGSQEAKDHVAKIRAMKKSGGSFRM</sequence>
<evidence type="ECO:0000313" key="2">
    <source>
        <dbReference type="Proteomes" id="UP000251314"/>
    </source>
</evidence>
<organism evidence="1 2">
    <name type="scientific">Phytophthora cactorum</name>
    <dbReference type="NCBI Taxonomy" id="29920"/>
    <lineage>
        <taxon>Eukaryota</taxon>
        <taxon>Sar</taxon>
        <taxon>Stramenopiles</taxon>
        <taxon>Oomycota</taxon>
        <taxon>Peronosporomycetes</taxon>
        <taxon>Peronosporales</taxon>
        <taxon>Peronosporaceae</taxon>
        <taxon>Phytophthora</taxon>
    </lineage>
</organism>
<comment type="caution">
    <text evidence="1">The sequence shown here is derived from an EMBL/GenBank/DDBJ whole genome shotgun (WGS) entry which is preliminary data.</text>
</comment>
<accession>A0A329R5A3</accession>
<dbReference type="Proteomes" id="UP000251314">
    <property type="component" value="Unassembled WGS sequence"/>
</dbReference>
<dbReference type="OrthoDB" id="122748at2759"/>